<protein>
    <submittedName>
        <fullName evidence="1">Uncharacterized protein</fullName>
    </submittedName>
</protein>
<reference evidence="1" key="1">
    <citation type="journal article" date="2023" name="Mol. Ecol. Resour.">
        <title>Chromosome-level genome assembly of a triploid poplar Populus alba 'Berolinensis'.</title>
        <authorList>
            <person name="Chen S."/>
            <person name="Yu Y."/>
            <person name="Wang X."/>
            <person name="Wang S."/>
            <person name="Zhang T."/>
            <person name="Zhou Y."/>
            <person name="He R."/>
            <person name="Meng N."/>
            <person name="Wang Y."/>
            <person name="Liu W."/>
            <person name="Liu Z."/>
            <person name="Liu J."/>
            <person name="Guo Q."/>
            <person name="Huang H."/>
            <person name="Sederoff R.R."/>
            <person name="Wang G."/>
            <person name="Qu G."/>
            <person name="Chen S."/>
        </authorList>
    </citation>
    <scope>NUCLEOTIDE SEQUENCE</scope>
    <source>
        <strain evidence="1">SC-2020</strain>
    </source>
</reference>
<dbReference type="Proteomes" id="UP001164929">
    <property type="component" value="Chromosome 11"/>
</dbReference>
<name>A0AAD6M595_9ROSI</name>
<gene>
    <name evidence="1" type="ORF">NC653_027071</name>
</gene>
<dbReference type="AlphaFoldDB" id="A0AAD6M595"/>
<evidence type="ECO:0000313" key="1">
    <source>
        <dbReference type="EMBL" id="KAJ6978795.1"/>
    </source>
</evidence>
<proteinExistence type="predicted"/>
<comment type="caution">
    <text evidence="1">The sequence shown here is derived from an EMBL/GenBank/DDBJ whole genome shotgun (WGS) entry which is preliminary data.</text>
</comment>
<evidence type="ECO:0000313" key="2">
    <source>
        <dbReference type="Proteomes" id="UP001164929"/>
    </source>
</evidence>
<accession>A0AAD6M595</accession>
<dbReference type="EMBL" id="JAQIZT010000011">
    <property type="protein sequence ID" value="KAJ6978795.1"/>
    <property type="molecule type" value="Genomic_DNA"/>
</dbReference>
<sequence>MNTAVYYTMYTSKYMDTEVIGVSLNFLENAELIHTTNDLIQVHIKESLNSGIQQLFADYKRAGFIGLLFNPRLAICLSGIYFTCTREI</sequence>
<keyword evidence="2" id="KW-1185">Reference proteome</keyword>
<organism evidence="1 2">
    <name type="scientific">Populus alba x Populus x berolinensis</name>
    <dbReference type="NCBI Taxonomy" id="444605"/>
    <lineage>
        <taxon>Eukaryota</taxon>
        <taxon>Viridiplantae</taxon>
        <taxon>Streptophyta</taxon>
        <taxon>Embryophyta</taxon>
        <taxon>Tracheophyta</taxon>
        <taxon>Spermatophyta</taxon>
        <taxon>Magnoliopsida</taxon>
        <taxon>eudicotyledons</taxon>
        <taxon>Gunneridae</taxon>
        <taxon>Pentapetalae</taxon>
        <taxon>rosids</taxon>
        <taxon>fabids</taxon>
        <taxon>Malpighiales</taxon>
        <taxon>Salicaceae</taxon>
        <taxon>Saliceae</taxon>
        <taxon>Populus</taxon>
    </lineage>
</organism>